<feature type="transmembrane region" description="Helical" evidence="6">
    <location>
        <begin position="210"/>
        <end position="236"/>
    </location>
</feature>
<feature type="non-terminal residue" evidence="7">
    <location>
        <position position="520"/>
    </location>
</feature>
<comment type="function">
    <text evidence="6">Choline transporter.</text>
</comment>
<keyword evidence="5 6" id="KW-0472">Membrane</keyword>
<evidence type="ECO:0000256" key="3">
    <source>
        <dbReference type="ARBA" id="ARBA00022692"/>
    </source>
</evidence>
<feature type="non-terminal residue" evidence="7">
    <location>
        <position position="1"/>
    </location>
</feature>
<comment type="similarity">
    <text evidence="2 6">Belongs to the CTL (choline transporter-like) family.</text>
</comment>
<dbReference type="eggNOG" id="KOG1362">
    <property type="taxonomic scope" value="Eukaryota"/>
</dbReference>
<keyword evidence="8" id="KW-1185">Reference proteome</keyword>
<accession>D8T046</accession>
<feature type="transmembrane region" description="Helical" evidence="6">
    <location>
        <begin position="277"/>
        <end position="298"/>
    </location>
</feature>
<dbReference type="Gramene" id="EFJ09956">
    <property type="protein sequence ID" value="EFJ09956"/>
    <property type="gene ID" value="SELMODRAFT_42862"/>
</dbReference>
<protein>
    <recommendedName>
        <fullName evidence="6">Choline transporter-like protein</fullName>
    </recommendedName>
</protein>
<feature type="transmembrane region" description="Helical" evidence="6">
    <location>
        <begin position="12"/>
        <end position="33"/>
    </location>
</feature>
<feature type="transmembrane region" description="Helical" evidence="6">
    <location>
        <begin position="426"/>
        <end position="448"/>
    </location>
</feature>
<keyword evidence="3 6" id="KW-0812">Transmembrane</keyword>
<feature type="transmembrane region" description="Helical" evidence="6">
    <location>
        <begin position="455"/>
        <end position="477"/>
    </location>
</feature>
<evidence type="ECO:0000256" key="2">
    <source>
        <dbReference type="ARBA" id="ARBA00007168"/>
    </source>
</evidence>
<evidence type="ECO:0000256" key="1">
    <source>
        <dbReference type="ARBA" id="ARBA00004141"/>
    </source>
</evidence>
<name>D8T046_SELML</name>
<gene>
    <name evidence="7" type="ORF">SELMODRAFT_42862</name>
</gene>
<sequence length="520" mass="57679">YNYGARPYRDIAFAIVFILAALATLGFGIFAIVHHNSDFQWSEPAHYLRNQSRCTVAHSNPSAKLDFLLSHPGRISSWRTLASVVLPERVSSSHGFAVALISSLAVTLVLSVPIVLALVWLLRHYTKEIVYVSLPLFILFPVALNILWFVACAKDSECQDSVSLPVRILFFVFIFAFCAIIVWIIFANFARVELTVRVITTASEALYRNLSLLLVVPSLSLVLLVFYVPAAFFLVFSYMNGKYVPNADLRDRPELPCGRGTSRECCEWNVESWVPAYMTLAALFVVWATCVVAQVKVYTISGTISQWYFAEVDTHTIGAMRRSLGQAFSSSFGTICFSGLLFAFVRLIRNAVDTAKDSQEGEGLAMSFLRCCYEWLLQAIEFVTKFTVDFAAITGEGFCSSAARTYELLKRNLLSTVFVEVISTRLLGGVMVVVSIIYAVAVWGILLGTTSLDSGIYIVTVLSGALLLLILSIYIAIMNIIVDTVYICYAMDKDRGVVSKPEAHDVYVLLPVSQDERASL</sequence>
<dbReference type="EMBL" id="GL377657">
    <property type="protein sequence ID" value="EFJ09956.1"/>
    <property type="molecule type" value="Genomic_DNA"/>
</dbReference>
<dbReference type="FunCoup" id="D8T046">
    <property type="interactions" value="540"/>
</dbReference>
<dbReference type="Pfam" id="PF04515">
    <property type="entry name" value="Choline_transpo"/>
    <property type="match status" value="1"/>
</dbReference>
<evidence type="ECO:0000256" key="5">
    <source>
        <dbReference type="ARBA" id="ARBA00023136"/>
    </source>
</evidence>
<dbReference type="GO" id="GO:0005886">
    <property type="term" value="C:plasma membrane"/>
    <property type="evidence" value="ECO:0007669"/>
    <property type="project" value="UniProtKB-SubCell"/>
</dbReference>
<dbReference type="KEGG" id="smo:SELMODRAFT_42862"/>
<dbReference type="OMA" id="FWFVACT"/>
<dbReference type="OrthoDB" id="420519at2759"/>
<comment type="subcellular location">
    <subcellularLocation>
        <location evidence="6">Cell membrane</location>
        <topology evidence="6">Multi-pass membrane protein</topology>
    </subcellularLocation>
    <subcellularLocation>
        <location evidence="1">Membrane</location>
        <topology evidence="1">Multi-pass membrane protein</topology>
    </subcellularLocation>
</comment>
<dbReference type="GO" id="GO:0055085">
    <property type="term" value="P:transmembrane transport"/>
    <property type="evidence" value="ECO:0000318"/>
    <property type="project" value="GO_Central"/>
</dbReference>
<feature type="transmembrane region" description="Helical" evidence="6">
    <location>
        <begin position="96"/>
        <end position="122"/>
    </location>
</feature>
<dbReference type="PANTHER" id="PTHR12385">
    <property type="entry name" value="CHOLINE TRANSPORTER-LIKE (SLC FAMILY 44)"/>
    <property type="match status" value="1"/>
</dbReference>
<dbReference type="InParanoid" id="D8T046"/>
<feature type="transmembrane region" description="Helical" evidence="6">
    <location>
        <begin position="168"/>
        <end position="189"/>
    </location>
</feature>
<dbReference type="HOGENOM" id="CLU_493831_0_0_1"/>
<evidence type="ECO:0000313" key="7">
    <source>
        <dbReference type="EMBL" id="EFJ09956.1"/>
    </source>
</evidence>
<dbReference type="GO" id="GO:0016020">
    <property type="term" value="C:membrane"/>
    <property type="evidence" value="ECO:0000318"/>
    <property type="project" value="GO_Central"/>
</dbReference>
<dbReference type="InterPro" id="IPR007603">
    <property type="entry name" value="Choline_transptr-like"/>
</dbReference>
<organism evidence="8">
    <name type="scientific">Selaginella moellendorffii</name>
    <name type="common">Spikemoss</name>
    <dbReference type="NCBI Taxonomy" id="88036"/>
    <lineage>
        <taxon>Eukaryota</taxon>
        <taxon>Viridiplantae</taxon>
        <taxon>Streptophyta</taxon>
        <taxon>Embryophyta</taxon>
        <taxon>Tracheophyta</taxon>
        <taxon>Lycopodiopsida</taxon>
        <taxon>Selaginellales</taxon>
        <taxon>Selaginellaceae</taxon>
        <taxon>Selaginella</taxon>
    </lineage>
</organism>
<evidence type="ECO:0000256" key="4">
    <source>
        <dbReference type="ARBA" id="ARBA00022989"/>
    </source>
</evidence>
<dbReference type="AlphaFoldDB" id="D8T046"/>
<reference evidence="7 8" key="1">
    <citation type="journal article" date="2011" name="Science">
        <title>The Selaginella genome identifies genetic changes associated with the evolution of vascular plants.</title>
        <authorList>
            <person name="Banks J.A."/>
            <person name="Nishiyama T."/>
            <person name="Hasebe M."/>
            <person name="Bowman J.L."/>
            <person name="Gribskov M."/>
            <person name="dePamphilis C."/>
            <person name="Albert V.A."/>
            <person name="Aono N."/>
            <person name="Aoyama T."/>
            <person name="Ambrose B.A."/>
            <person name="Ashton N.W."/>
            <person name="Axtell M.J."/>
            <person name="Barker E."/>
            <person name="Barker M.S."/>
            <person name="Bennetzen J.L."/>
            <person name="Bonawitz N.D."/>
            <person name="Chapple C."/>
            <person name="Cheng C."/>
            <person name="Correa L.G."/>
            <person name="Dacre M."/>
            <person name="DeBarry J."/>
            <person name="Dreyer I."/>
            <person name="Elias M."/>
            <person name="Engstrom E.M."/>
            <person name="Estelle M."/>
            <person name="Feng L."/>
            <person name="Finet C."/>
            <person name="Floyd S.K."/>
            <person name="Frommer W.B."/>
            <person name="Fujita T."/>
            <person name="Gramzow L."/>
            <person name="Gutensohn M."/>
            <person name="Harholt J."/>
            <person name="Hattori M."/>
            <person name="Heyl A."/>
            <person name="Hirai T."/>
            <person name="Hiwatashi Y."/>
            <person name="Ishikawa M."/>
            <person name="Iwata M."/>
            <person name="Karol K.G."/>
            <person name="Koehler B."/>
            <person name="Kolukisaoglu U."/>
            <person name="Kubo M."/>
            <person name="Kurata T."/>
            <person name="Lalonde S."/>
            <person name="Li K."/>
            <person name="Li Y."/>
            <person name="Litt A."/>
            <person name="Lyons E."/>
            <person name="Manning G."/>
            <person name="Maruyama T."/>
            <person name="Michael T.P."/>
            <person name="Mikami K."/>
            <person name="Miyazaki S."/>
            <person name="Morinaga S."/>
            <person name="Murata T."/>
            <person name="Mueller-Roeber B."/>
            <person name="Nelson D.R."/>
            <person name="Obara M."/>
            <person name="Oguri Y."/>
            <person name="Olmstead R.G."/>
            <person name="Onodera N."/>
            <person name="Petersen B.L."/>
            <person name="Pils B."/>
            <person name="Prigge M."/>
            <person name="Rensing S.A."/>
            <person name="Riano-Pachon D.M."/>
            <person name="Roberts A.W."/>
            <person name="Sato Y."/>
            <person name="Scheller H.V."/>
            <person name="Schulz B."/>
            <person name="Schulz C."/>
            <person name="Shakirov E.V."/>
            <person name="Shibagaki N."/>
            <person name="Shinohara N."/>
            <person name="Shippen D.E."/>
            <person name="Soerensen I."/>
            <person name="Sotooka R."/>
            <person name="Sugimoto N."/>
            <person name="Sugita M."/>
            <person name="Sumikawa N."/>
            <person name="Tanurdzic M."/>
            <person name="Theissen G."/>
            <person name="Ulvskov P."/>
            <person name="Wakazuki S."/>
            <person name="Weng J.K."/>
            <person name="Willats W.W."/>
            <person name="Wipf D."/>
            <person name="Wolf P.G."/>
            <person name="Yang L."/>
            <person name="Zimmer A.D."/>
            <person name="Zhu Q."/>
            <person name="Mitros T."/>
            <person name="Hellsten U."/>
            <person name="Loque D."/>
            <person name="Otillar R."/>
            <person name="Salamov A."/>
            <person name="Schmutz J."/>
            <person name="Shapiro H."/>
            <person name="Lindquist E."/>
            <person name="Lucas S."/>
            <person name="Rokhsar D."/>
            <person name="Grigoriev I.V."/>
        </authorList>
    </citation>
    <scope>NUCLEOTIDE SEQUENCE [LARGE SCALE GENOMIC DNA]</scope>
</reference>
<proteinExistence type="inferred from homology"/>
<dbReference type="GO" id="GO:0022857">
    <property type="term" value="F:transmembrane transporter activity"/>
    <property type="evidence" value="ECO:0000318"/>
    <property type="project" value="GO_Central"/>
</dbReference>
<evidence type="ECO:0000313" key="8">
    <source>
        <dbReference type="Proteomes" id="UP000001514"/>
    </source>
</evidence>
<dbReference type="STRING" id="88036.D8T046"/>
<keyword evidence="4 6" id="KW-1133">Transmembrane helix</keyword>
<evidence type="ECO:0000256" key="6">
    <source>
        <dbReference type="RuleBase" id="RU368066"/>
    </source>
</evidence>
<dbReference type="Proteomes" id="UP000001514">
    <property type="component" value="Unassembled WGS sequence"/>
</dbReference>
<feature type="transmembrane region" description="Helical" evidence="6">
    <location>
        <begin position="327"/>
        <end position="348"/>
    </location>
</feature>
<dbReference type="PANTHER" id="PTHR12385:SF98">
    <property type="entry name" value="CHOLINE TRANSPORTER-LIKE PROTEIN"/>
    <property type="match status" value="1"/>
</dbReference>
<feature type="transmembrane region" description="Helical" evidence="6">
    <location>
        <begin position="129"/>
        <end position="148"/>
    </location>
</feature>